<name>A0A0A5GQW5_9BACI</name>
<dbReference type="InterPro" id="IPR038750">
    <property type="entry name" value="YczE/YyaS-like"/>
</dbReference>
<feature type="transmembrane region" description="Helical" evidence="1">
    <location>
        <begin position="80"/>
        <end position="98"/>
    </location>
</feature>
<evidence type="ECO:0000313" key="2">
    <source>
        <dbReference type="EMBL" id="KGX93525.1"/>
    </source>
</evidence>
<dbReference type="OrthoDB" id="154912at2"/>
<evidence type="ECO:0000313" key="3">
    <source>
        <dbReference type="Proteomes" id="UP000030528"/>
    </source>
</evidence>
<feature type="transmembrane region" description="Helical" evidence="1">
    <location>
        <begin position="47"/>
        <end position="68"/>
    </location>
</feature>
<dbReference type="Proteomes" id="UP000030528">
    <property type="component" value="Unassembled WGS sequence"/>
</dbReference>
<protein>
    <submittedName>
        <fullName evidence="2">Membrane protein</fullName>
    </submittedName>
</protein>
<keyword evidence="1" id="KW-0812">Transmembrane</keyword>
<feature type="transmembrane region" description="Helical" evidence="1">
    <location>
        <begin position="104"/>
        <end position="131"/>
    </location>
</feature>
<feature type="transmembrane region" description="Helical" evidence="1">
    <location>
        <begin position="7"/>
        <end position="27"/>
    </location>
</feature>
<keyword evidence="1" id="KW-0472">Membrane</keyword>
<keyword evidence="3" id="KW-1185">Reference proteome</keyword>
<dbReference type="AlphaFoldDB" id="A0A0A5GQW5"/>
<dbReference type="PANTHER" id="PTHR40078">
    <property type="entry name" value="INTEGRAL MEMBRANE PROTEIN-RELATED"/>
    <property type="match status" value="1"/>
</dbReference>
<proteinExistence type="predicted"/>
<gene>
    <name evidence="2" type="ORF">N781_10860</name>
</gene>
<accession>A0A0A5GQW5</accession>
<dbReference type="PANTHER" id="PTHR40078:SF1">
    <property type="entry name" value="INTEGRAL MEMBRANE PROTEIN"/>
    <property type="match status" value="1"/>
</dbReference>
<keyword evidence="1" id="KW-1133">Transmembrane helix</keyword>
<dbReference type="Pfam" id="PF19700">
    <property type="entry name" value="DUF6198"/>
    <property type="match status" value="1"/>
</dbReference>
<dbReference type="STRING" id="1385510.GCA_000425205_01082"/>
<dbReference type="eggNOG" id="COG2364">
    <property type="taxonomic scope" value="Bacteria"/>
</dbReference>
<organism evidence="2 3">
    <name type="scientific">Pontibacillus halophilus JSM 076056 = DSM 19796</name>
    <dbReference type="NCBI Taxonomy" id="1385510"/>
    <lineage>
        <taxon>Bacteria</taxon>
        <taxon>Bacillati</taxon>
        <taxon>Bacillota</taxon>
        <taxon>Bacilli</taxon>
        <taxon>Bacillales</taxon>
        <taxon>Bacillaceae</taxon>
        <taxon>Pontibacillus</taxon>
    </lineage>
</organism>
<reference evidence="2 3" key="1">
    <citation type="submission" date="2013-08" db="EMBL/GenBank/DDBJ databases">
        <authorList>
            <person name="Huang J."/>
            <person name="Wang G."/>
        </authorList>
    </citation>
    <scope>NUCLEOTIDE SEQUENCE [LARGE SCALE GENOMIC DNA]</scope>
    <source>
        <strain evidence="2 3">JSM 076056</strain>
    </source>
</reference>
<comment type="caution">
    <text evidence="2">The sequence shown here is derived from an EMBL/GenBank/DDBJ whole genome shotgun (WGS) entry which is preliminary data.</text>
</comment>
<sequence>MDRSLLIRWAFFIVGLIILSFGVSMTIEADRFGIGPWDVFHVGLFEQFGLTVGTWSIIAGLVIVGGTALGTKKLPQIGTILNMLLIGVFIDIFTIYVLPTPETFWGNIVMFSLGIMILAYGIGIYVAPGLGAGPRDSLMLLIRDITGWKVQWVRNGIEITVLILGWLLGGPVGIGTILIALFLGTIVGYSLPQMTQWMNRIIERGERYEDLNQGTLRSDYHDRSS</sequence>
<dbReference type="EMBL" id="AVPE01000002">
    <property type="protein sequence ID" value="KGX93525.1"/>
    <property type="molecule type" value="Genomic_DNA"/>
</dbReference>
<evidence type="ECO:0000256" key="1">
    <source>
        <dbReference type="SAM" id="Phobius"/>
    </source>
</evidence>
<dbReference type="RefSeq" id="WP_026802103.1">
    <property type="nucleotide sequence ID" value="NZ_AVPE01000002.1"/>
</dbReference>